<protein>
    <recommendedName>
        <fullName evidence="4">DUF5673 domain-containing protein</fullName>
    </recommendedName>
</protein>
<gene>
    <name evidence="2" type="ORF">L1F29_14550</name>
</gene>
<keyword evidence="1" id="KW-0812">Transmembrane</keyword>
<keyword evidence="1" id="KW-0472">Membrane</keyword>
<proteinExistence type="predicted"/>
<accession>A0ABY5SGT1</accession>
<reference evidence="2" key="1">
    <citation type="submission" date="2022-01" db="EMBL/GenBank/DDBJ databases">
        <title>Paenibacillus spongiae sp. nov., isolated from marine sponge.</title>
        <authorList>
            <person name="Li Z."/>
            <person name="Zhang M."/>
        </authorList>
    </citation>
    <scope>NUCLEOTIDE SEQUENCE</scope>
    <source>
        <strain evidence="2">PHS-Z3</strain>
    </source>
</reference>
<feature type="transmembrane region" description="Helical" evidence="1">
    <location>
        <begin position="98"/>
        <end position="118"/>
    </location>
</feature>
<feature type="transmembrane region" description="Helical" evidence="1">
    <location>
        <begin position="57"/>
        <end position="77"/>
    </location>
</feature>
<organism evidence="2 3">
    <name type="scientific">Paenibacillus spongiae</name>
    <dbReference type="NCBI Taxonomy" id="2909671"/>
    <lineage>
        <taxon>Bacteria</taxon>
        <taxon>Bacillati</taxon>
        <taxon>Bacillota</taxon>
        <taxon>Bacilli</taxon>
        <taxon>Bacillales</taxon>
        <taxon>Paenibacillaceae</taxon>
        <taxon>Paenibacillus</taxon>
    </lineage>
</organism>
<dbReference type="EMBL" id="CP091430">
    <property type="protein sequence ID" value="UVI32974.1"/>
    <property type="molecule type" value="Genomic_DNA"/>
</dbReference>
<sequence length="265" mass="30864">MKDLIWLLLLLETSIASYVVYAIVKSIIRYKNNNRTPNRNLLEVMRTILEPKLGKGFLLEAVLTELGVLYYSIVVWFRKPREETQGVFTYHKTSQIKTVIIVFSILIAGEGMLLHFLIQRWNDAAAWILTVLNFYALLYMIGLYNSVRFTPHVIKEGKIMIHQGFQSRIEVDIEHIKSIHKAKESEFGVKIPDDTYYALFKIDSPQIELMLKEPARMRAAYGRNKYVTSIIFRADEPIKMMDEIHSRMNRDHSLDAKKHDQRSGA</sequence>
<keyword evidence="1" id="KW-1133">Transmembrane helix</keyword>
<name>A0ABY5SGT1_9BACL</name>
<evidence type="ECO:0008006" key="4">
    <source>
        <dbReference type="Google" id="ProtNLM"/>
    </source>
</evidence>
<dbReference type="RefSeq" id="WP_258389026.1">
    <property type="nucleotide sequence ID" value="NZ_CP091430.1"/>
</dbReference>
<evidence type="ECO:0000313" key="3">
    <source>
        <dbReference type="Proteomes" id="UP001057877"/>
    </source>
</evidence>
<keyword evidence="3" id="KW-1185">Reference proteome</keyword>
<dbReference type="Proteomes" id="UP001057877">
    <property type="component" value="Chromosome"/>
</dbReference>
<evidence type="ECO:0000256" key="1">
    <source>
        <dbReference type="SAM" id="Phobius"/>
    </source>
</evidence>
<evidence type="ECO:0000313" key="2">
    <source>
        <dbReference type="EMBL" id="UVI32974.1"/>
    </source>
</evidence>
<feature type="transmembrane region" description="Helical" evidence="1">
    <location>
        <begin position="124"/>
        <end position="145"/>
    </location>
</feature>